<reference evidence="14" key="2">
    <citation type="submission" date="2021-04" db="EMBL/GenBank/DDBJ databases">
        <authorList>
            <person name="Dong X."/>
        </authorList>
    </citation>
    <scope>NUCLEOTIDE SEQUENCE</scope>
    <source>
        <strain evidence="14">ZWT</strain>
    </source>
</reference>
<accession>A0A9J6P2I1</accession>
<dbReference type="PROSITE" id="PS51198">
    <property type="entry name" value="UVRD_HELICASE_ATP_BIND"/>
    <property type="match status" value="1"/>
</dbReference>
<dbReference type="GO" id="GO:0005829">
    <property type="term" value="C:cytosol"/>
    <property type="evidence" value="ECO:0007669"/>
    <property type="project" value="TreeGrafter"/>
</dbReference>
<feature type="binding site" evidence="11">
    <location>
        <begin position="24"/>
        <end position="31"/>
    </location>
    <ligand>
        <name>ATP</name>
        <dbReference type="ChEBI" id="CHEBI:30616"/>
    </ligand>
</feature>
<evidence type="ECO:0000256" key="5">
    <source>
        <dbReference type="ARBA" id="ARBA00022840"/>
    </source>
</evidence>
<dbReference type="InterPro" id="IPR013986">
    <property type="entry name" value="DExx_box_DNA_helicase_dom_sf"/>
</dbReference>
<feature type="domain" description="UvrD-like helicase C-terminal" evidence="13">
    <location>
        <begin position="272"/>
        <end position="538"/>
    </location>
</feature>
<keyword evidence="4 11" id="KW-0347">Helicase</keyword>
<dbReference type="EMBL" id="JAGSOJ010000002">
    <property type="protein sequence ID" value="MCM1990596.1"/>
    <property type="molecule type" value="Genomic_DNA"/>
</dbReference>
<proteinExistence type="inferred from homology"/>
<dbReference type="InterPro" id="IPR014016">
    <property type="entry name" value="UvrD-like_ATP-bd"/>
</dbReference>
<evidence type="ECO:0000256" key="11">
    <source>
        <dbReference type="PROSITE-ProRule" id="PRU00560"/>
    </source>
</evidence>
<comment type="similarity">
    <text evidence="1">Belongs to the helicase family. UvrD subfamily.</text>
</comment>
<dbReference type="PROSITE" id="PS51217">
    <property type="entry name" value="UVRD_HELICASE_CTER"/>
    <property type="match status" value="1"/>
</dbReference>
<dbReference type="Proteomes" id="UP001056429">
    <property type="component" value="Unassembled WGS sequence"/>
</dbReference>
<dbReference type="GO" id="GO:0016787">
    <property type="term" value="F:hydrolase activity"/>
    <property type="evidence" value="ECO:0007669"/>
    <property type="project" value="UniProtKB-UniRule"/>
</dbReference>
<evidence type="ECO:0000256" key="9">
    <source>
        <dbReference type="ARBA" id="ARBA00034808"/>
    </source>
</evidence>
<evidence type="ECO:0000256" key="6">
    <source>
        <dbReference type="ARBA" id="ARBA00023125"/>
    </source>
</evidence>
<feature type="domain" description="UvrD-like helicase ATP-binding" evidence="12">
    <location>
        <begin position="3"/>
        <end position="271"/>
    </location>
</feature>
<keyword evidence="2 11" id="KW-0547">Nucleotide-binding</keyword>
<keyword evidence="5 11" id="KW-0067">ATP-binding</keyword>
<reference evidence="14" key="1">
    <citation type="journal article" date="2021" name="mSystems">
        <title>Bacteria and Archaea Synergistically Convert Glycine Betaine to Biogenic Methane in the Formosa Cold Seep of the South China Sea.</title>
        <authorList>
            <person name="Li L."/>
            <person name="Zhang W."/>
            <person name="Zhang S."/>
            <person name="Song L."/>
            <person name="Sun Q."/>
            <person name="Zhang H."/>
            <person name="Xiang H."/>
            <person name="Dong X."/>
        </authorList>
    </citation>
    <scope>NUCLEOTIDE SEQUENCE</scope>
    <source>
        <strain evidence="14">ZWT</strain>
    </source>
</reference>
<dbReference type="InterPro" id="IPR027417">
    <property type="entry name" value="P-loop_NTPase"/>
</dbReference>
<dbReference type="AlphaFoldDB" id="A0A9J6P2I1"/>
<dbReference type="GO" id="GO:0043138">
    <property type="term" value="F:3'-5' DNA helicase activity"/>
    <property type="evidence" value="ECO:0007669"/>
    <property type="project" value="UniProtKB-EC"/>
</dbReference>
<organism evidence="14 15">
    <name type="scientific">Oceanirhabdus seepicola</name>
    <dbReference type="NCBI Taxonomy" id="2828781"/>
    <lineage>
        <taxon>Bacteria</taxon>
        <taxon>Bacillati</taxon>
        <taxon>Bacillota</taxon>
        <taxon>Clostridia</taxon>
        <taxon>Eubacteriales</taxon>
        <taxon>Clostridiaceae</taxon>
        <taxon>Oceanirhabdus</taxon>
    </lineage>
</organism>
<sequence>MRFNLDEFQSVAAKTEKNNVLVVATPGAGKTTTLLSRIEYLLREKKVKSRNIVVMTFTKAAAMNMKKRFAYNNKDITPPFFGTFHGLFYKILKNHGFEFNIIDSGKTYGIIRSALMEYVQDISDDKVKEMLNVISIYKKEDFNKTMLDIEFSMDIFEDCFNKYEDYKKKHNLFDFDDLQIQVKQLLEKDERILRGYQNLFKHILVDEFQDCDSGQVNILKLLNKDNFIYAVGDEDQCIYGFRGSRPDFMVDFQDTFENGEKIYLKNNYRNPKNLVQVSNELIKNNRMRNHKELNPVNKEEGVLEVNIHNDERTEISKITERVIKLHGINKYNWDDIAILARTNMEITKVIDSFIRHRIPFRLLDKQYNFYEHFIAKDILAYLRLSIDPYNKEEFVRIINKPFRYVSKSIVFKLKNENLNGKDAFQWLIDCEDLHPFQIKTIEDLKRDVLMLNKYSLSSAIETIIGTLGYYDHLRDYCERSNLNLGDFDEILEEFKDLAGEYSNTLAFLEHIEEFKNEVKKNDLTKEGIILSTIHGVKGMEFENVIIINCNEEILPYVKSMHENIEEERRLFYVGITRTSQNLWLDHCRFMRNRSMDPSRFLYEMGVLREMTPDDYKVGEQVKHISFGLGEISYLDKKEIEIVFANNTKRKFDVMVLLRNDMINKV</sequence>
<evidence type="ECO:0000313" key="15">
    <source>
        <dbReference type="Proteomes" id="UP001056429"/>
    </source>
</evidence>
<keyword evidence="6" id="KW-0238">DNA-binding</keyword>
<dbReference type="PANTHER" id="PTHR11070:SF2">
    <property type="entry name" value="ATP-DEPENDENT DNA HELICASE SRS2"/>
    <property type="match status" value="1"/>
</dbReference>
<dbReference type="Pfam" id="PF13361">
    <property type="entry name" value="UvrD_C"/>
    <property type="match status" value="1"/>
</dbReference>
<dbReference type="GO" id="GO:0033202">
    <property type="term" value="C:DNA helicase complex"/>
    <property type="evidence" value="ECO:0007669"/>
    <property type="project" value="TreeGrafter"/>
</dbReference>
<dbReference type="CDD" id="cd17932">
    <property type="entry name" value="DEXQc_UvrD"/>
    <property type="match status" value="1"/>
</dbReference>
<evidence type="ECO:0000313" key="14">
    <source>
        <dbReference type="EMBL" id="MCM1990596.1"/>
    </source>
</evidence>
<evidence type="ECO:0000256" key="2">
    <source>
        <dbReference type="ARBA" id="ARBA00022741"/>
    </source>
</evidence>
<dbReference type="InterPro" id="IPR000212">
    <property type="entry name" value="DNA_helicase_UvrD/REP"/>
</dbReference>
<dbReference type="SUPFAM" id="SSF52540">
    <property type="entry name" value="P-loop containing nucleoside triphosphate hydrolases"/>
    <property type="match status" value="1"/>
</dbReference>
<evidence type="ECO:0000256" key="8">
    <source>
        <dbReference type="ARBA" id="ARBA00034617"/>
    </source>
</evidence>
<keyword evidence="15" id="KW-1185">Reference proteome</keyword>
<dbReference type="Gene3D" id="3.40.50.300">
    <property type="entry name" value="P-loop containing nucleotide triphosphate hydrolases"/>
    <property type="match status" value="2"/>
</dbReference>
<gene>
    <name evidence="14" type="ORF">KDK92_12760</name>
</gene>
<dbReference type="GO" id="GO:0003677">
    <property type="term" value="F:DNA binding"/>
    <property type="evidence" value="ECO:0007669"/>
    <property type="project" value="UniProtKB-KW"/>
</dbReference>
<comment type="catalytic activity">
    <reaction evidence="8">
        <text>Couples ATP hydrolysis with the unwinding of duplex DNA by translocating in the 3'-5' direction.</text>
        <dbReference type="EC" id="5.6.2.4"/>
    </reaction>
</comment>
<evidence type="ECO:0000259" key="13">
    <source>
        <dbReference type="PROSITE" id="PS51217"/>
    </source>
</evidence>
<keyword evidence="7" id="KW-0413">Isomerase</keyword>
<dbReference type="EC" id="5.6.2.4" evidence="9"/>
<keyword evidence="3 11" id="KW-0378">Hydrolase</keyword>
<dbReference type="Pfam" id="PF00580">
    <property type="entry name" value="UvrD-helicase"/>
    <property type="match status" value="1"/>
</dbReference>
<dbReference type="PANTHER" id="PTHR11070">
    <property type="entry name" value="UVRD / RECB / PCRA DNA HELICASE FAMILY MEMBER"/>
    <property type="match status" value="1"/>
</dbReference>
<evidence type="ECO:0000256" key="4">
    <source>
        <dbReference type="ARBA" id="ARBA00022806"/>
    </source>
</evidence>
<protein>
    <recommendedName>
        <fullName evidence="9">DNA 3'-5' helicase</fullName>
        <ecNumber evidence="9">5.6.2.4</ecNumber>
    </recommendedName>
</protein>
<dbReference type="RefSeq" id="WP_250859661.1">
    <property type="nucleotide sequence ID" value="NZ_JAGSOJ010000002.1"/>
</dbReference>
<evidence type="ECO:0000256" key="1">
    <source>
        <dbReference type="ARBA" id="ARBA00009922"/>
    </source>
</evidence>
<evidence type="ECO:0000256" key="3">
    <source>
        <dbReference type="ARBA" id="ARBA00022801"/>
    </source>
</evidence>
<dbReference type="InterPro" id="IPR014017">
    <property type="entry name" value="DNA_helicase_UvrD-like_C"/>
</dbReference>
<dbReference type="GO" id="GO:0000725">
    <property type="term" value="P:recombinational repair"/>
    <property type="evidence" value="ECO:0007669"/>
    <property type="project" value="TreeGrafter"/>
</dbReference>
<comment type="caution">
    <text evidence="14">The sequence shown here is derived from an EMBL/GenBank/DDBJ whole genome shotgun (WGS) entry which is preliminary data.</text>
</comment>
<evidence type="ECO:0000259" key="12">
    <source>
        <dbReference type="PROSITE" id="PS51198"/>
    </source>
</evidence>
<name>A0A9J6P2I1_9CLOT</name>
<dbReference type="GO" id="GO:0005524">
    <property type="term" value="F:ATP binding"/>
    <property type="evidence" value="ECO:0007669"/>
    <property type="project" value="UniProtKB-UniRule"/>
</dbReference>
<evidence type="ECO:0000256" key="7">
    <source>
        <dbReference type="ARBA" id="ARBA00023235"/>
    </source>
</evidence>
<dbReference type="Gene3D" id="1.10.486.10">
    <property type="entry name" value="PCRA, domain 4"/>
    <property type="match status" value="1"/>
</dbReference>
<comment type="catalytic activity">
    <reaction evidence="10">
        <text>ATP + H2O = ADP + phosphate + H(+)</text>
        <dbReference type="Rhea" id="RHEA:13065"/>
        <dbReference type="ChEBI" id="CHEBI:15377"/>
        <dbReference type="ChEBI" id="CHEBI:15378"/>
        <dbReference type="ChEBI" id="CHEBI:30616"/>
        <dbReference type="ChEBI" id="CHEBI:43474"/>
        <dbReference type="ChEBI" id="CHEBI:456216"/>
        <dbReference type="EC" id="5.6.2.4"/>
    </reaction>
</comment>
<evidence type="ECO:0000256" key="10">
    <source>
        <dbReference type="ARBA" id="ARBA00048988"/>
    </source>
</evidence>
<dbReference type="Gene3D" id="1.10.10.160">
    <property type="match status" value="1"/>
</dbReference>